<feature type="domain" description="Enoyl reductase (ER)" evidence="1">
    <location>
        <begin position="3"/>
        <end position="213"/>
    </location>
</feature>
<dbReference type="InterPro" id="IPR011032">
    <property type="entry name" value="GroES-like_sf"/>
</dbReference>
<dbReference type="SUPFAM" id="SSF50129">
    <property type="entry name" value="GroES-like"/>
    <property type="match status" value="1"/>
</dbReference>
<keyword evidence="3" id="KW-1185">Reference proteome</keyword>
<comment type="caution">
    <text evidence="2">The sequence shown here is derived from an EMBL/GenBank/DDBJ whole genome shotgun (WGS) entry which is preliminary data.</text>
</comment>
<sequence>MAGMCLTEVFLRQVGDQDVLVQFQAVSLNYHDYAIFKGNFPFAHKHPIVASSNSAGVVVQVGSSVREFKKGHQHGGIDPYAASTGVGGIIDGALRLFCICNETVLVKAPKSISSLEGSTLPCVPLTSWNALYGLRPMKAGQSVLVQGTLAKAAGAAVITTTYSETEALRLKELGADHVIDYRPEPNWGVVAHQLSGIKRMLTISWILGARIHLSRV</sequence>
<evidence type="ECO:0000259" key="1">
    <source>
        <dbReference type="SMART" id="SM00829"/>
    </source>
</evidence>
<dbReference type="SUPFAM" id="SSF51735">
    <property type="entry name" value="NAD(P)-binding Rossmann-fold domains"/>
    <property type="match status" value="1"/>
</dbReference>
<dbReference type="EMBL" id="SPNV01000419">
    <property type="protein sequence ID" value="KAF5855539.1"/>
    <property type="molecule type" value="Genomic_DNA"/>
</dbReference>
<gene>
    <name evidence="2" type="ORF">ETB97_009012</name>
</gene>
<dbReference type="InterPro" id="IPR020843">
    <property type="entry name" value="ER"/>
</dbReference>
<dbReference type="PANTHER" id="PTHR45033:SF2">
    <property type="entry name" value="ZINC-TYPE ALCOHOL DEHYDROGENASE-LIKE PROTEIN C1773.06C"/>
    <property type="match status" value="1"/>
</dbReference>
<organism evidence="2 3">
    <name type="scientific">Petromyces alliaceus</name>
    <name type="common">Aspergillus alliaceus</name>
    <dbReference type="NCBI Taxonomy" id="209559"/>
    <lineage>
        <taxon>Eukaryota</taxon>
        <taxon>Fungi</taxon>
        <taxon>Dikarya</taxon>
        <taxon>Ascomycota</taxon>
        <taxon>Pezizomycotina</taxon>
        <taxon>Eurotiomycetes</taxon>
        <taxon>Eurotiomycetidae</taxon>
        <taxon>Eurotiales</taxon>
        <taxon>Aspergillaceae</taxon>
        <taxon>Aspergillus</taxon>
        <taxon>Aspergillus subgen. Circumdati</taxon>
    </lineage>
</organism>
<dbReference type="InterPro" id="IPR036291">
    <property type="entry name" value="NAD(P)-bd_dom_sf"/>
</dbReference>
<proteinExistence type="predicted"/>
<dbReference type="PANTHER" id="PTHR45033">
    <property type="match status" value="1"/>
</dbReference>
<dbReference type="AlphaFoldDB" id="A0A8H6E162"/>
<dbReference type="Gene3D" id="3.90.180.10">
    <property type="entry name" value="Medium-chain alcohol dehydrogenases, catalytic domain"/>
    <property type="match status" value="1"/>
</dbReference>
<dbReference type="Gene3D" id="3.40.50.720">
    <property type="entry name" value="NAD(P)-binding Rossmann-like Domain"/>
    <property type="match status" value="1"/>
</dbReference>
<dbReference type="Pfam" id="PF08240">
    <property type="entry name" value="ADH_N"/>
    <property type="match status" value="1"/>
</dbReference>
<dbReference type="Proteomes" id="UP000541154">
    <property type="component" value="Unassembled WGS sequence"/>
</dbReference>
<dbReference type="GO" id="GO:0016491">
    <property type="term" value="F:oxidoreductase activity"/>
    <property type="evidence" value="ECO:0007669"/>
    <property type="project" value="InterPro"/>
</dbReference>
<evidence type="ECO:0000313" key="2">
    <source>
        <dbReference type="EMBL" id="KAF5855539.1"/>
    </source>
</evidence>
<dbReference type="InterPro" id="IPR013154">
    <property type="entry name" value="ADH-like_N"/>
</dbReference>
<dbReference type="InterPro" id="IPR052711">
    <property type="entry name" value="Zinc_ADH-like"/>
</dbReference>
<accession>A0A8H6E162</accession>
<dbReference type="SMART" id="SM00829">
    <property type="entry name" value="PKS_ER"/>
    <property type="match status" value="1"/>
</dbReference>
<name>A0A8H6E162_PETAA</name>
<protein>
    <recommendedName>
        <fullName evidence="1">Enoyl reductase (ER) domain-containing protein</fullName>
    </recommendedName>
</protein>
<evidence type="ECO:0000313" key="3">
    <source>
        <dbReference type="Proteomes" id="UP000541154"/>
    </source>
</evidence>
<reference evidence="2 3" key="1">
    <citation type="submission" date="2019-04" db="EMBL/GenBank/DDBJ databases">
        <title>Aspergillus burnettii sp. nov., novel species from soil in southeast Queensland.</title>
        <authorList>
            <person name="Gilchrist C.L.M."/>
            <person name="Pitt J.I."/>
            <person name="Lange L."/>
            <person name="Lacey H.J."/>
            <person name="Vuong D."/>
            <person name="Midgley D.J."/>
            <person name="Greenfield P."/>
            <person name="Bradbury M."/>
            <person name="Lacey E."/>
            <person name="Busk P.K."/>
            <person name="Pilgaard B."/>
            <person name="Chooi Y.H."/>
            <person name="Piggott A.M."/>
        </authorList>
    </citation>
    <scope>NUCLEOTIDE SEQUENCE [LARGE SCALE GENOMIC DNA]</scope>
    <source>
        <strain evidence="2 3">FRR 5400</strain>
    </source>
</reference>